<comment type="cofactor">
    <cofactor evidence="4">
        <name>Mn(2+)</name>
        <dbReference type="ChEBI" id="CHEBI:29035"/>
    </cofactor>
    <text evidence="4">Binds 2 manganese ions per subunit.</text>
</comment>
<evidence type="ECO:0000256" key="5">
    <source>
        <dbReference type="RuleBase" id="RU003684"/>
    </source>
</evidence>
<keyword evidence="7" id="KW-1185">Reference proteome</keyword>
<dbReference type="CDD" id="cd11593">
    <property type="entry name" value="Agmatinase-like_2"/>
    <property type="match status" value="1"/>
</dbReference>
<dbReference type="Pfam" id="PF00491">
    <property type="entry name" value="Arginase"/>
    <property type="match status" value="1"/>
</dbReference>
<dbReference type="PROSITE" id="PS51409">
    <property type="entry name" value="ARGINASE_2"/>
    <property type="match status" value="1"/>
</dbReference>
<feature type="binding site" evidence="4">
    <location>
        <position position="211"/>
    </location>
    <ligand>
        <name>Mn(2+)</name>
        <dbReference type="ChEBI" id="CHEBI:29035"/>
        <label>1</label>
    </ligand>
</feature>
<dbReference type="PANTHER" id="PTHR11358:SF26">
    <property type="entry name" value="GUANIDINO ACID HYDROLASE, MITOCHONDRIAL"/>
    <property type="match status" value="1"/>
</dbReference>
<dbReference type="EC" id="3.5.3.11" evidence="6"/>
<evidence type="ECO:0000313" key="6">
    <source>
        <dbReference type="EMBL" id="RAI80098.1"/>
    </source>
</evidence>
<dbReference type="Proteomes" id="UP000229523">
    <property type="component" value="Unassembled WGS sequence"/>
</dbReference>
<evidence type="ECO:0000256" key="3">
    <source>
        <dbReference type="ARBA" id="ARBA00022801"/>
    </source>
</evidence>
<dbReference type="PIRSF" id="PIRSF036979">
    <property type="entry name" value="Arginase"/>
    <property type="match status" value="1"/>
</dbReference>
<comment type="caution">
    <text evidence="6">The sequence shown here is derived from an EMBL/GenBank/DDBJ whole genome shotgun (WGS) entry which is preliminary data.</text>
</comment>
<sequence>MMQPNKHVYMSCEASFEEATTVIYGAPFDGTVSNRPGTRFAADAIRSESYGLETYSPFLNKDLEDVRIMDSGDVDITIGNKVKVLEELEETARTILNAGKLPFMIGGEHLVTLGPMRAVLEKYPDAIFVQLDAHTDLRDDYMGEPLSHATVVRRIHDLVGDNRIYQYGIRSGTKEEFDWSETHTVLEKFSIDTLKDLPGIIGNAPVYVTIDLDCLDPSIFPGTGTPEPGGLTYKELEPAFKVFEQLNVVAADIVELSPPYDHSGVSNAVAAKVARELLLSITN</sequence>
<dbReference type="Gene3D" id="3.40.800.10">
    <property type="entry name" value="Ureohydrolase domain"/>
    <property type="match status" value="1"/>
</dbReference>
<dbReference type="GO" id="GO:0008783">
    <property type="term" value="F:agmatinase activity"/>
    <property type="evidence" value="ECO:0007669"/>
    <property type="project" value="UniProtKB-EC"/>
</dbReference>
<feature type="binding site" evidence="4">
    <location>
        <position position="132"/>
    </location>
    <ligand>
        <name>Mn(2+)</name>
        <dbReference type="ChEBI" id="CHEBI:29035"/>
        <label>1</label>
    </ligand>
</feature>
<name>A0A2G5NLS2_9STAP</name>
<evidence type="ECO:0000256" key="1">
    <source>
        <dbReference type="ARBA" id="ARBA00009227"/>
    </source>
</evidence>
<evidence type="ECO:0000256" key="4">
    <source>
        <dbReference type="PIRSR" id="PIRSR036979-1"/>
    </source>
</evidence>
<comment type="similarity">
    <text evidence="1">Belongs to the arginase family. Agmatinase subfamily.</text>
</comment>
<protein>
    <submittedName>
        <fullName evidence="6">Agmatinase</fullName>
        <ecNumber evidence="6">3.5.3.11</ecNumber>
    </submittedName>
</protein>
<accession>A0A2G5NLS2</accession>
<dbReference type="NCBIfam" id="TIGR01230">
    <property type="entry name" value="agmatinase"/>
    <property type="match status" value="1"/>
</dbReference>
<dbReference type="InterPro" id="IPR006035">
    <property type="entry name" value="Ureohydrolase"/>
</dbReference>
<dbReference type="RefSeq" id="WP_099580970.1">
    <property type="nucleotide sequence ID" value="NZ_MJBI02000004.1"/>
</dbReference>
<reference evidence="6 7" key="1">
    <citation type="journal article" date="2018" name="Front. Microbiol.">
        <title>Description and Comparative Genomics of Macrococcus caseolyticus subsp. hominis subsp. nov., Macrococcus goetzii sp. nov., Macrococcus epidermidis sp. nov., and Macrococcus bohemicus sp. nov., Novel Macrococci From Human Clinical Material With Virulence Potential and Suspected Uptake of Foreign DNA by Natural Transformation.</title>
        <authorList>
            <person name="Maslanova I."/>
            <person name="Wertheimer Z."/>
            <person name="Sedlacek I."/>
            <person name="Svec P."/>
            <person name="Indrakova A."/>
            <person name="Kovarovic V."/>
            <person name="Schumann P."/>
            <person name="Sproer C."/>
            <person name="Kralova S."/>
            <person name="Sedo O."/>
            <person name="Kristofova L."/>
            <person name="Vrbovska V."/>
            <person name="Fuzik T."/>
            <person name="Petras P."/>
            <person name="Zdrahal Z."/>
            <person name="Ruzickova V."/>
            <person name="Doskar J."/>
            <person name="Pantucek R."/>
        </authorList>
    </citation>
    <scope>NUCLEOTIDE SEQUENCE [LARGE SCALE GENOMIC DNA]</scope>
    <source>
        <strain evidence="6 7">CCM 4927</strain>
    </source>
</reference>
<dbReference type="EMBL" id="MJBI02000004">
    <property type="protein sequence ID" value="RAI80098.1"/>
    <property type="molecule type" value="Genomic_DNA"/>
</dbReference>
<feature type="binding site" evidence="4">
    <location>
        <position position="134"/>
    </location>
    <ligand>
        <name>Mn(2+)</name>
        <dbReference type="ChEBI" id="CHEBI:29035"/>
        <label>1</label>
    </ligand>
</feature>
<keyword evidence="2 4" id="KW-0479">Metal-binding</keyword>
<dbReference type="InterPro" id="IPR005925">
    <property type="entry name" value="Agmatinase-rel"/>
</dbReference>
<dbReference type="GO" id="GO:0046872">
    <property type="term" value="F:metal ion binding"/>
    <property type="evidence" value="ECO:0007669"/>
    <property type="project" value="UniProtKB-KW"/>
</dbReference>
<proteinExistence type="inferred from homology"/>
<feature type="binding site" evidence="4">
    <location>
        <position position="109"/>
    </location>
    <ligand>
        <name>Mn(2+)</name>
        <dbReference type="ChEBI" id="CHEBI:29035"/>
        <label>1</label>
    </ligand>
</feature>
<evidence type="ECO:0000256" key="2">
    <source>
        <dbReference type="ARBA" id="ARBA00022723"/>
    </source>
</evidence>
<organism evidence="6 7">
    <name type="scientific">Macrococcoides goetzii</name>
    <dbReference type="NCBI Taxonomy" id="1891097"/>
    <lineage>
        <taxon>Bacteria</taxon>
        <taxon>Bacillati</taxon>
        <taxon>Bacillota</taxon>
        <taxon>Bacilli</taxon>
        <taxon>Bacillales</taxon>
        <taxon>Staphylococcaceae</taxon>
        <taxon>Macrococcoides</taxon>
    </lineage>
</organism>
<dbReference type="PANTHER" id="PTHR11358">
    <property type="entry name" value="ARGINASE/AGMATINASE"/>
    <property type="match status" value="1"/>
</dbReference>
<dbReference type="SUPFAM" id="SSF52768">
    <property type="entry name" value="Arginase/deacetylase"/>
    <property type="match status" value="1"/>
</dbReference>
<dbReference type="AlphaFoldDB" id="A0A2G5NLS2"/>
<keyword evidence="4" id="KW-0464">Manganese</keyword>
<dbReference type="InterPro" id="IPR020855">
    <property type="entry name" value="Ureohydrolase_Mn_BS"/>
</dbReference>
<keyword evidence="3 5" id="KW-0378">Hydrolase</keyword>
<dbReference type="GO" id="GO:0033389">
    <property type="term" value="P:putrescine biosynthetic process from arginine, via agmatine"/>
    <property type="evidence" value="ECO:0007669"/>
    <property type="project" value="TreeGrafter"/>
</dbReference>
<feature type="binding site" evidence="4">
    <location>
        <position position="136"/>
    </location>
    <ligand>
        <name>Mn(2+)</name>
        <dbReference type="ChEBI" id="CHEBI:29035"/>
        <label>1</label>
    </ligand>
</feature>
<evidence type="ECO:0000313" key="7">
    <source>
        <dbReference type="Proteomes" id="UP000229523"/>
    </source>
</evidence>
<dbReference type="InterPro" id="IPR023696">
    <property type="entry name" value="Ureohydrolase_dom_sf"/>
</dbReference>
<dbReference type="PROSITE" id="PS01053">
    <property type="entry name" value="ARGINASE_1"/>
    <property type="match status" value="1"/>
</dbReference>
<feature type="binding site" evidence="4">
    <location>
        <position position="213"/>
    </location>
    <ligand>
        <name>Mn(2+)</name>
        <dbReference type="ChEBI" id="CHEBI:29035"/>
        <label>1</label>
    </ligand>
</feature>
<gene>
    <name evidence="6" type="primary">speB</name>
    <name evidence="6" type="ORF">BFS35_009955</name>
</gene>